<protein>
    <submittedName>
        <fullName evidence="6">DoxX family protein</fullName>
    </submittedName>
</protein>
<evidence type="ECO:0000256" key="2">
    <source>
        <dbReference type="ARBA" id="ARBA00022692"/>
    </source>
</evidence>
<comment type="subcellular location">
    <subcellularLocation>
        <location evidence="1">Membrane</location>
        <topology evidence="1">Multi-pass membrane protein</topology>
    </subcellularLocation>
</comment>
<dbReference type="InterPro" id="IPR032808">
    <property type="entry name" value="DoxX"/>
</dbReference>
<dbReference type="STRING" id="709032.Sulku_1791"/>
<dbReference type="HOGENOM" id="CLU_115323_2_0_7"/>
<dbReference type="Proteomes" id="UP000008721">
    <property type="component" value="Chromosome"/>
</dbReference>
<dbReference type="eggNOG" id="ENOG5032TQ3">
    <property type="taxonomic scope" value="Bacteria"/>
</dbReference>
<dbReference type="RefSeq" id="WP_013460649.1">
    <property type="nucleotide sequence ID" value="NC_014762.1"/>
</dbReference>
<reference evidence="6 7" key="1">
    <citation type="journal article" date="2012" name="Stand. Genomic Sci.">
        <title>Complete genome sequence of the sulfur compounds oxidizing chemolithoautotroph Sulfuricurvum kujiense type strain (YK-1(T)).</title>
        <authorList>
            <person name="Han C."/>
            <person name="Kotsyurbenko O."/>
            <person name="Chertkov O."/>
            <person name="Held B."/>
            <person name="Lapidus A."/>
            <person name="Nolan M."/>
            <person name="Lucas S."/>
            <person name="Hammon N."/>
            <person name="Deshpande S."/>
            <person name="Cheng J.F."/>
            <person name="Tapia R."/>
            <person name="Goodwin L.A."/>
            <person name="Pitluck S."/>
            <person name="Liolios K."/>
            <person name="Pagani I."/>
            <person name="Ivanova N."/>
            <person name="Mavromatis K."/>
            <person name="Mikhailova N."/>
            <person name="Pati A."/>
            <person name="Chen A."/>
            <person name="Palaniappan K."/>
            <person name="Land M."/>
            <person name="Hauser L."/>
            <person name="Chang Y.J."/>
            <person name="Jeffries C.D."/>
            <person name="Brambilla E.M."/>
            <person name="Rohde M."/>
            <person name="Spring S."/>
            <person name="Sikorski J."/>
            <person name="Goker M."/>
            <person name="Woyke T."/>
            <person name="Bristow J."/>
            <person name="Eisen J.A."/>
            <person name="Markowitz V."/>
            <person name="Hugenholtz P."/>
            <person name="Kyrpides N.C."/>
            <person name="Klenk H.P."/>
            <person name="Detter J.C."/>
        </authorList>
    </citation>
    <scope>NUCLEOTIDE SEQUENCE [LARGE SCALE GENOMIC DNA]</scope>
    <source>
        <strain evidence="7">ATCC BAA-921 / DSM 16994 / JCM 11577 / YK-1</strain>
    </source>
</reference>
<dbReference type="AlphaFoldDB" id="E4U1B5"/>
<evidence type="ECO:0000256" key="3">
    <source>
        <dbReference type="ARBA" id="ARBA00022989"/>
    </source>
</evidence>
<keyword evidence="7" id="KW-1185">Reference proteome</keyword>
<feature type="transmembrane region" description="Helical" evidence="5">
    <location>
        <begin position="9"/>
        <end position="28"/>
    </location>
</feature>
<feature type="transmembrane region" description="Helical" evidence="5">
    <location>
        <begin position="77"/>
        <end position="96"/>
    </location>
</feature>
<evidence type="ECO:0000256" key="1">
    <source>
        <dbReference type="ARBA" id="ARBA00004141"/>
    </source>
</evidence>
<keyword evidence="4 5" id="KW-0472">Membrane</keyword>
<feature type="transmembrane region" description="Helical" evidence="5">
    <location>
        <begin position="108"/>
        <end position="131"/>
    </location>
</feature>
<evidence type="ECO:0000256" key="4">
    <source>
        <dbReference type="ARBA" id="ARBA00023136"/>
    </source>
</evidence>
<name>E4U1B5_SULKY</name>
<keyword evidence="2 5" id="KW-0812">Transmembrane</keyword>
<evidence type="ECO:0000313" key="6">
    <source>
        <dbReference type="EMBL" id="ADR34452.1"/>
    </source>
</evidence>
<dbReference type="KEGG" id="sku:Sulku_1791"/>
<accession>E4U1B5</accession>
<proteinExistence type="predicted"/>
<evidence type="ECO:0000256" key="5">
    <source>
        <dbReference type="SAM" id="Phobius"/>
    </source>
</evidence>
<keyword evidence="3 5" id="KW-1133">Transmembrane helix</keyword>
<feature type="transmembrane region" description="Helical" evidence="5">
    <location>
        <begin position="48"/>
        <end position="70"/>
    </location>
</feature>
<evidence type="ECO:0000313" key="7">
    <source>
        <dbReference type="Proteomes" id="UP000008721"/>
    </source>
</evidence>
<dbReference type="Pfam" id="PF07681">
    <property type="entry name" value="DoxX"/>
    <property type="match status" value="1"/>
</dbReference>
<sequence length="137" mass="15491">MKIEKSVNLIRIFLGVNFFWFGMLKFFPGVSPAETLAALTIQKLTLGLILPPLSVKLLAIWEVLIGIGFLSGRFIPFFVRIFMLHMVLTFTPLFLFPDICFTEPPFTLTIVGQYIIKNIVFIASGIAVCIVHKEKQL</sequence>
<gene>
    <name evidence="6" type="ordered locus">Sulku_1791</name>
</gene>
<dbReference type="EMBL" id="CP002355">
    <property type="protein sequence ID" value="ADR34452.1"/>
    <property type="molecule type" value="Genomic_DNA"/>
</dbReference>
<organism evidence="6 7">
    <name type="scientific">Sulfuricurvum kujiense (strain ATCC BAA-921 / DSM 16994 / JCM 11577 / YK-1)</name>
    <dbReference type="NCBI Taxonomy" id="709032"/>
    <lineage>
        <taxon>Bacteria</taxon>
        <taxon>Pseudomonadati</taxon>
        <taxon>Campylobacterota</taxon>
        <taxon>Epsilonproteobacteria</taxon>
        <taxon>Campylobacterales</taxon>
        <taxon>Sulfurimonadaceae</taxon>
        <taxon>Sulfuricurvum</taxon>
    </lineage>
</organism>
<dbReference type="GO" id="GO:0016020">
    <property type="term" value="C:membrane"/>
    <property type="evidence" value="ECO:0007669"/>
    <property type="project" value="UniProtKB-SubCell"/>
</dbReference>